<evidence type="ECO:0000256" key="1">
    <source>
        <dbReference type="ARBA" id="ARBA00004141"/>
    </source>
</evidence>
<comment type="subcellular location">
    <subcellularLocation>
        <location evidence="1">Membrane</location>
        <topology evidence="1">Multi-pass membrane protein</topology>
    </subcellularLocation>
</comment>
<dbReference type="InterPro" id="IPR050450">
    <property type="entry name" value="COX15/CtaA_HemeA_synthase"/>
</dbReference>
<dbReference type="GO" id="GO:0016020">
    <property type="term" value="C:membrane"/>
    <property type="evidence" value="ECO:0007669"/>
    <property type="project" value="UniProtKB-SubCell"/>
</dbReference>
<feature type="transmembrane region" description="Helical" evidence="13">
    <location>
        <begin position="263"/>
        <end position="283"/>
    </location>
</feature>
<name>A0A6J4JAX4_9ACTN</name>
<evidence type="ECO:0000313" key="14">
    <source>
        <dbReference type="EMBL" id="CAA9275363.1"/>
    </source>
</evidence>
<feature type="transmembrane region" description="Helical" evidence="13">
    <location>
        <begin position="207"/>
        <end position="226"/>
    </location>
</feature>
<feature type="transmembrane region" description="Helical" evidence="13">
    <location>
        <begin position="164"/>
        <end position="187"/>
    </location>
</feature>
<reference evidence="14" key="1">
    <citation type="submission" date="2020-02" db="EMBL/GenBank/DDBJ databases">
        <authorList>
            <person name="Meier V. D."/>
        </authorList>
    </citation>
    <scope>NUCLEOTIDE SEQUENCE</scope>
    <source>
        <strain evidence="14">AVDCRST_MAG10</strain>
    </source>
</reference>
<evidence type="ECO:0000256" key="8">
    <source>
        <dbReference type="ARBA" id="ARBA00023133"/>
    </source>
</evidence>
<keyword evidence="8" id="KW-0350">Heme biosynthesis</keyword>
<keyword evidence="3 13" id="KW-0812">Transmembrane</keyword>
<organism evidence="14">
    <name type="scientific">uncultured Acidimicrobiales bacterium</name>
    <dbReference type="NCBI Taxonomy" id="310071"/>
    <lineage>
        <taxon>Bacteria</taxon>
        <taxon>Bacillati</taxon>
        <taxon>Actinomycetota</taxon>
        <taxon>Acidimicrobiia</taxon>
        <taxon>Acidimicrobiales</taxon>
        <taxon>environmental samples</taxon>
    </lineage>
</organism>
<dbReference type="PANTHER" id="PTHR35457:SF1">
    <property type="entry name" value="HEME A SYNTHASE"/>
    <property type="match status" value="1"/>
</dbReference>
<evidence type="ECO:0000256" key="9">
    <source>
        <dbReference type="ARBA" id="ARBA00023136"/>
    </source>
</evidence>
<dbReference type="AlphaFoldDB" id="A0A6J4JAX4"/>
<gene>
    <name evidence="14" type="ORF">AVDCRST_MAG10-3563</name>
</gene>
<dbReference type="GO" id="GO:0016491">
    <property type="term" value="F:oxidoreductase activity"/>
    <property type="evidence" value="ECO:0007669"/>
    <property type="project" value="UniProtKB-KW"/>
</dbReference>
<evidence type="ECO:0000256" key="10">
    <source>
        <dbReference type="ARBA" id="ARBA00023157"/>
    </source>
</evidence>
<feature type="transmembrane region" description="Helical" evidence="13">
    <location>
        <begin position="64"/>
        <end position="82"/>
    </location>
</feature>
<sequence>MRLPTLSPPAYRRVTLFALLALTFIVVTGGAVRLTGSGLGCPDWPTCAENRVVAPWEYHAMVEFVNRTITGLVSVAVMLAVLGSLVRRPRRRDLLWLSVGLVAGVLGQIVLGGLTVLFELKPGFVMAHFLLSMVLLANAVVLHHRAGRPAGPTRPAVGPDLLGLGRLAVAAAALVIFLGTIVTSSGPHGGDEDAERLPFLLPDVTRLHGIAVMLFLAVTLLTLWKLRRAGADPRILRRGEVLLAVVVAQGALGYIQYFTGVPALLVGFHIAGATAVWVAVLRLHLAFSVPVAKSGPESDGGTVEPWTVALSSR</sequence>
<keyword evidence="5 13" id="KW-1133">Transmembrane helix</keyword>
<evidence type="ECO:0000256" key="11">
    <source>
        <dbReference type="ARBA" id="ARBA00023444"/>
    </source>
</evidence>
<evidence type="ECO:0000256" key="6">
    <source>
        <dbReference type="ARBA" id="ARBA00023002"/>
    </source>
</evidence>
<dbReference type="GO" id="GO:0046872">
    <property type="term" value="F:metal ion binding"/>
    <property type="evidence" value="ECO:0007669"/>
    <property type="project" value="UniProtKB-KW"/>
</dbReference>
<dbReference type="Pfam" id="PF02628">
    <property type="entry name" value="COX15-CtaA"/>
    <property type="match status" value="1"/>
</dbReference>
<accession>A0A6J4JAX4</accession>
<comment type="pathway">
    <text evidence="11">Porphyrin-containing compound metabolism.</text>
</comment>
<evidence type="ECO:0000256" key="12">
    <source>
        <dbReference type="SAM" id="MobiDB-lite"/>
    </source>
</evidence>
<evidence type="ECO:0000256" key="2">
    <source>
        <dbReference type="ARBA" id="ARBA00022475"/>
    </source>
</evidence>
<proteinExistence type="predicted"/>
<dbReference type="GO" id="GO:0006784">
    <property type="term" value="P:heme A biosynthetic process"/>
    <property type="evidence" value="ECO:0007669"/>
    <property type="project" value="InterPro"/>
</dbReference>
<keyword evidence="9 13" id="KW-0472">Membrane</keyword>
<evidence type="ECO:0000256" key="7">
    <source>
        <dbReference type="ARBA" id="ARBA00023004"/>
    </source>
</evidence>
<keyword evidence="2" id="KW-1003">Cell membrane</keyword>
<evidence type="ECO:0000256" key="5">
    <source>
        <dbReference type="ARBA" id="ARBA00022989"/>
    </source>
</evidence>
<feature type="region of interest" description="Disordered" evidence="12">
    <location>
        <begin position="294"/>
        <end position="313"/>
    </location>
</feature>
<keyword evidence="6" id="KW-0560">Oxidoreductase</keyword>
<keyword evidence="4" id="KW-0479">Metal-binding</keyword>
<feature type="transmembrane region" description="Helical" evidence="13">
    <location>
        <begin position="124"/>
        <end position="143"/>
    </location>
</feature>
<dbReference type="EMBL" id="CADCTB010000213">
    <property type="protein sequence ID" value="CAA9275363.1"/>
    <property type="molecule type" value="Genomic_DNA"/>
</dbReference>
<protein>
    <submittedName>
        <fullName evidence="14">Heme A synthase, cytochrome oxidase biogenesis protein Cox15-CtaA</fullName>
    </submittedName>
</protein>
<feature type="transmembrane region" description="Helical" evidence="13">
    <location>
        <begin position="238"/>
        <end position="257"/>
    </location>
</feature>
<keyword evidence="10" id="KW-1015">Disulfide bond</keyword>
<evidence type="ECO:0000256" key="4">
    <source>
        <dbReference type="ARBA" id="ARBA00022723"/>
    </source>
</evidence>
<keyword evidence="7" id="KW-0408">Iron</keyword>
<evidence type="ECO:0000256" key="13">
    <source>
        <dbReference type="SAM" id="Phobius"/>
    </source>
</evidence>
<feature type="transmembrane region" description="Helical" evidence="13">
    <location>
        <begin position="94"/>
        <end position="118"/>
    </location>
</feature>
<dbReference type="InterPro" id="IPR003780">
    <property type="entry name" value="COX15/CtaA_fam"/>
</dbReference>
<dbReference type="PANTHER" id="PTHR35457">
    <property type="entry name" value="HEME A SYNTHASE"/>
    <property type="match status" value="1"/>
</dbReference>
<evidence type="ECO:0000256" key="3">
    <source>
        <dbReference type="ARBA" id="ARBA00022692"/>
    </source>
</evidence>